<evidence type="ECO:0000256" key="4">
    <source>
        <dbReference type="ARBA" id="ARBA00022679"/>
    </source>
</evidence>
<name>A0A160SWW4_BUCTT</name>
<evidence type="ECO:0000256" key="3">
    <source>
        <dbReference type="ARBA" id="ARBA00017144"/>
    </source>
</evidence>
<dbReference type="Gene3D" id="3.40.50.300">
    <property type="entry name" value="P-loop containing nucleotide triphosphate hydrolases"/>
    <property type="match status" value="1"/>
</dbReference>
<protein>
    <recommendedName>
        <fullName evidence="3 11">Thymidylate kinase</fullName>
        <ecNumber evidence="2 11">2.7.4.9</ecNumber>
    </recommendedName>
    <alternativeName>
        <fullName evidence="9 11">dTMP kinase</fullName>
    </alternativeName>
</protein>
<dbReference type="EMBL" id="LN890285">
    <property type="protein sequence ID" value="CUR53210.1"/>
    <property type="molecule type" value="Genomic_DNA"/>
</dbReference>
<dbReference type="OrthoDB" id="9774907at2"/>
<evidence type="ECO:0000256" key="8">
    <source>
        <dbReference type="ARBA" id="ARBA00022840"/>
    </source>
</evidence>
<dbReference type="InterPro" id="IPR039430">
    <property type="entry name" value="Thymidylate_kin-like_dom"/>
</dbReference>
<feature type="domain" description="Thymidylate kinase-like" evidence="12">
    <location>
        <begin position="9"/>
        <end position="195"/>
    </location>
</feature>
<dbReference type="GO" id="GO:0006235">
    <property type="term" value="P:dTTP biosynthetic process"/>
    <property type="evidence" value="ECO:0007669"/>
    <property type="project" value="UniProtKB-UniRule"/>
</dbReference>
<dbReference type="GO" id="GO:0006227">
    <property type="term" value="P:dUDP biosynthetic process"/>
    <property type="evidence" value="ECO:0007669"/>
    <property type="project" value="TreeGrafter"/>
</dbReference>
<dbReference type="EC" id="2.7.4.9" evidence="2 11"/>
<keyword evidence="6 11" id="KW-0547">Nucleotide-binding</keyword>
<dbReference type="Pfam" id="PF02223">
    <property type="entry name" value="Thymidylate_kin"/>
    <property type="match status" value="1"/>
</dbReference>
<evidence type="ECO:0000313" key="13">
    <source>
        <dbReference type="EMBL" id="CUR53210.1"/>
    </source>
</evidence>
<dbReference type="InterPro" id="IPR018094">
    <property type="entry name" value="Thymidylate_kinase"/>
</dbReference>
<organism evidence="13 14">
    <name type="scientific">Buchnera aphidicola subsp. Tuberolachnus salignus</name>
    <dbReference type="NCBI Taxonomy" id="98804"/>
    <lineage>
        <taxon>Bacteria</taxon>
        <taxon>Pseudomonadati</taxon>
        <taxon>Pseudomonadota</taxon>
        <taxon>Gammaproteobacteria</taxon>
        <taxon>Enterobacterales</taxon>
        <taxon>Erwiniaceae</taxon>
        <taxon>Buchnera</taxon>
    </lineage>
</organism>
<dbReference type="PANTHER" id="PTHR10344:SF4">
    <property type="entry name" value="UMP-CMP KINASE 2, MITOCHONDRIAL"/>
    <property type="match status" value="1"/>
</dbReference>
<dbReference type="Proteomes" id="UP000243633">
    <property type="component" value="Chromosome 1"/>
</dbReference>
<dbReference type="NCBIfam" id="TIGR00041">
    <property type="entry name" value="DTMP_kinase"/>
    <property type="match status" value="1"/>
</dbReference>
<proteinExistence type="inferred from homology"/>
<comment type="similarity">
    <text evidence="1 11">Belongs to the thymidylate kinase family.</text>
</comment>
<dbReference type="PROSITE" id="PS01331">
    <property type="entry name" value="THYMIDYLATE_KINASE"/>
    <property type="match status" value="1"/>
</dbReference>
<evidence type="ECO:0000259" key="12">
    <source>
        <dbReference type="Pfam" id="PF02223"/>
    </source>
</evidence>
<dbReference type="InterPro" id="IPR027417">
    <property type="entry name" value="P-loop_NTPase"/>
</dbReference>
<feature type="binding site" evidence="11">
    <location>
        <begin position="11"/>
        <end position="18"/>
    </location>
    <ligand>
        <name>ATP</name>
        <dbReference type="ChEBI" id="CHEBI:30616"/>
    </ligand>
</feature>
<dbReference type="SUPFAM" id="SSF52540">
    <property type="entry name" value="P-loop containing nucleoside triphosphate hydrolases"/>
    <property type="match status" value="1"/>
</dbReference>
<keyword evidence="7 11" id="KW-0418">Kinase</keyword>
<dbReference type="GO" id="GO:0005829">
    <property type="term" value="C:cytosol"/>
    <property type="evidence" value="ECO:0007669"/>
    <property type="project" value="TreeGrafter"/>
</dbReference>
<sequence length="211" mass="24943">MKPGKFIVVEGIEGSGKTSSCLYIKKILYQFGIKKIISIREPGSTFLSEKIRQFIKFNTSKEPLNYKTMVLLLYASRFHLTEKIIYPALKKGIWVLSDRYEMSTYAYQGYNSQKKHNFIKNISFLLLKNFKPDLILYLDVTIKNSLKRILKRGKLDNIEKKNLSFFEKIRKEYLKQCKKEKNVIHINANLPQKIVYKNLQNSLFTWLQKIK</sequence>
<evidence type="ECO:0000256" key="5">
    <source>
        <dbReference type="ARBA" id="ARBA00022727"/>
    </source>
</evidence>
<keyword evidence="14" id="KW-1185">Reference proteome</keyword>
<keyword evidence="5 11" id="KW-0545">Nucleotide biosynthesis</keyword>
<dbReference type="STRING" id="98804.BTSPAZIEG_0238"/>
<evidence type="ECO:0000256" key="1">
    <source>
        <dbReference type="ARBA" id="ARBA00009776"/>
    </source>
</evidence>
<comment type="catalytic activity">
    <reaction evidence="10 11">
        <text>dTMP + ATP = dTDP + ADP</text>
        <dbReference type="Rhea" id="RHEA:13517"/>
        <dbReference type="ChEBI" id="CHEBI:30616"/>
        <dbReference type="ChEBI" id="CHEBI:58369"/>
        <dbReference type="ChEBI" id="CHEBI:63528"/>
        <dbReference type="ChEBI" id="CHEBI:456216"/>
        <dbReference type="EC" id="2.7.4.9"/>
    </reaction>
</comment>
<dbReference type="PANTHER" id="PTHR10344">
    <property type="entry name" value="THYMIDYLATE KINASE"/>
    <property type="match status" value="1"/>
</dbReference>
<dbReference type="GO" id="GO:0006233">
    <property type="term" value="P:dTDP biosynthetic process"/>
    <property type="evidence" value="ECO:0007669"/>
    <property type="project" value="InterPro"/>
</dbReference>
<dbReference type="RefSeq" id="WP_075472662.1">
    <property type="nucleotide sequence ID" value="NZ_CP135003.1"/>
</dbReference>
<dbReference type="GO" id="GO:0005524">
    <property type="term" value="F:ATP binding"/>
    <property type="evidence" value="ECO:0007669"/>
    <property type="project" value="UniProtKB-UniRule"/>
</dbReference>
<evidence type="ECO:0000256" key="11">
    <source>
        <dbReference type="HAMAP-Rule" id="MF_00165"/>
    </source>
</evidence>
<reference evidence="14" key="1">
    <citation type="submission" date="2015-10" db="EMBL/GenBank/DDBJ databases">
        <authorList>
            <person name="Manzano-Marin A."/>
            <person name="Manzano-Marin A."/>
        </authorList>
    </citation>
    <scope>NUCLEOTIDE SEQUENCE [LARGE SCALE GENOMIC DNA]</scope>
    <source>
        <strain evidence="14">BTs</strain>
    </source>
</reference>
<dbReference type="AlphaFoldDB" id="A0A160SWW4"/>
<keyword evidence="8 11" id="KW-0067">ATP-binding</keyword>
<evidence type="ECO:0000256" key="9">
    <source>
        <dbReference type="ARBA" id="ARBA00029962"/>
    </source>
</evidence>
<dbReference type="InterPro" id="IPR018095">
    <property type="entry name" value="Thymidylate_kin_CS"/>
</dbReference>
<evidence type="ECO:0000256" key="10">
    <source>
        <dbReference type="ARBA" id="ARBA00048743"/>
    </source>
</evidence>
<dbReference type="CDD" id="cd01672">
    <property type="entry name" value="TMPK"/>
    <property type="match status" value="1"/>
</dbReference>
<gene>
    <name evidence="11 13" type="primary">tmk</name>
    <name evidence="13" type="ORF">BTSPAZIEG_0238</name>
</gene>
<comment type="function">
    <text evidence="11">Phosphorylation of dTMP to form dTDP in both de novo and salvage pathways of dTTP synthesis.</text>
</comment>
<dbReference type="HAMAP" id="MF_00165">
    <property type="entry name" value="Thymidylate_kinase"/>
    <property type="match status" value="1"/>
</dbReference>
<keyword evidence="4 11" id="KW-0808">Transferase</keyword>
<evidence type="ECO:0000313" key="14">
    <source>
        <dbReference type="Proteomes" id="UP000243633"/>
    </source>
</evidence>
<evidence type="ECO:0000256" key="6">
    <source>
        <dbReference type="ARBA" id="ARBA00022741"/>
    </source>
</evidence>
<evidence type="ECO:0000256" key="7">
    <source>
        <dbReference type="ARBA" id="ARBA00022777"/>
    </source>
</evidence>
<dbReference type="PATRIC" id="fig|98804.3.peg.225"/>
<accession>A0A160SWW4</accession>
<dbReference type="GO" id="GO:0004798">
    <property type="term" value="F:dTMP kinase activity"/>
    <property type="evidence" value="ECO:0007669"/>
    <property type="project" value="UniProtKB-UniRule"/>
</dbReference>
<evidence type="ECO:0000256" key="2">
    <source>
        <dbReference type="ARBA" id="ARBA00012980"/>
    </source>
</evidence>